<feature type="transmembrane region" description="Helical" evidence="1">
    <location>
        <begin position="36"/>
        <end position="61"/>
    </location>
</feature>
<feature type="domain" description="Phage shock protein PspC N-terminal" evidence="2">
    <location>
        <begin position="15"/>
        <end position="60"/>
    </location>
</feature>
<dbReference type="EMBL" id="JAQGEF010000021">
    <property type="protein sequence ID" value="MDA3616030.1"/>
    <property type="molecule type" value="Genomic_DNA"/>
</dbReference>
<protein>
    <submittedName>
        <fullName evidence="3">PspC domain-containing protein</fullName>
    </submittedName>
</protein>
<organism evidence="3 4">
    <name type="scientific">Polluticaenibacter yanchengensis</name>
    <dbReference type="NCBI Taxonomy" id="3014562"/>
    <lineage>
        <taxon>Bacteria</taxon>
        <taxon>Pseudomonadati</taxon>
        <taxon>Bacteroidota</taxon>
        <taxon>Chitinophagia</taxon>
        <taxon>Chitinophagales</taxon>
        <taxon>Chitinophagaceae</taxon>
        <taxon>Polluticaenibacter</taxon>
    </lineage>
</organism>
<accession>A0ABT4UMK8</accession>
<dbReference type="InterPro" id="IPR007168">
    <property type="entry name" value="Phageshock_PspC_N"/>
</dbReference>
<comment type="caution">
    <text evidence="3">The sequence shown here is derived from an EMBL/GenBank/DDBJ whole genome shotgun (WGS) entry which is preliminary data.</text>
</comment>
<keyword evidence="1" id="KW-1133">Transmembrane helix</keyword>
<evidence type="ECO:0000259" key="2">
    <source>
        <dbReference type="Pfam" id="PF04024"/>
    </source>
</evidence>
<keyword evidence="1" id="KW-0812">Transmembrane</keyword>
<dbReference type="Proteomes" id="UP001210231">
    <property type="component" value="Unassembled WGS sequence"/>
</dbReference>
<dbReference type="Pfam" id="PF04024">
    <property type="entry name" value="PspC"/>
    <property type="match status" value="1"/>
</dbReference>
<name>A0ABT4UMK8_9BACT</name>
<evidence type="ECO:0000256" key="1">
    <source>
        <dbReference type="SAM" id="Phobius"/>
    </source>
</evidence>
<sequence length="76" mass="9262">MEIFNQIRRFVEINIFGVCSYLGEKFNIATGKIRLYFIYLSFLTFGSPIIVYFIIAFWMNVKRYIFLGRRNQLRYK</sequence>
<gene>
    <name evidence="3" type="ORF">O3P16_14540</name>
</gene>
<keyword evidence="1" id="KW-0472">Membrane</keyword>
<proteinExistence type="predicted"/>
<evidence type="ECO:0000313" key="4">
    <source>
        <dbReference type="Proteomes" id="UP001210231"/>
    </source>
</evidence>
<keyword evidence="4" id="KW-1185">Reference proteome</keyword>
<dbReference type="RefSeq" id="WP_407032359.1">
    <property type="nucleotide sequence ID" value="NZ_JAQGEF010000021.1"/>
</dbReference>
<reference evidence="3 4" key="1">
    <citation type="submission" date="2022-12" db="EMBL/GenBank/DDBJ databases">
        <title>Chitinophagaceae gen. sp. nov., a new member of the family Chitinophagaceae, isolated from soil in a chemical factory.</title>
        <authorList>
            <person name="Ke Z."/>
        </authorList>
    </citation>
    <scope>NUCLEOTIDE SEQUENCE [LARGE SCALE GENOMIC DNA]</scope>
    <source>
        <strain evidence="3 4">LY-5</strain>
    </source>
</reference>
<evidence type="ECO:0000313" key="3">
    <source>
        <dbReference type="EMBL" id="MDA3616030.1"/>
    </source>
</evidence>